<dbReference type="EMBL" id="JACJVR010000051">
    <property type="protein sequence ID" value="MBB6692260.1"/>
    <property type="molecule type" value="Genomic_DNA"/>
</dbReference>
<evidence type="ECO:0000313" key="4">
    <source>
        <dbReference type="EMBL" id="MBB6692260.1"/>
    </source>
</evidence>
<dbReference type="PANTHER" id="PTHR22550">
    <property type="entry name" value="SPORE GERMINATION PROTEIN"/>
    <property type="match status" value="1"/>
</dbReference>
<dbReference type="Proteomes" id="UP000553776">
    <property type="component" value="Unassembled WGS sequence"/>
</dbReference>
<gene>
    <name evidence="4" type="ORF">H7B90_12685</name>
</gene>
<evidence type="ECO:0000256" key="3">
    <source>
        <dbReference type="SAM" id="Phobius"/>
    </source>
</evidence>
<comment type="similarity">
    <text evidence="1">Belongs to the GerABKA family.</text>
</comment>
<dbReference type="PIRSF" id="PIRSF005690">
    <property type="entry name" value="GerBA"/>
    <property type="match status" value="1"/>
</dbReference>
<keyword evidence="3" id="KW-0812">Transmembrane</keyword>
<reference evidence="4 5" key="1">
    <citation type="submission" date="2020-08" db="EMBL/GenBank/DDBJ databases">
        <title>Cohnella phylogeny.</title>
        <authorList>
            <person name="Dunlap C."/>
        </authorList>
    </citation>
    <scope>NUCLEOTIDE SEQUENCE [LARGE SCALE GENOMIC DNA]</scope>
    <source>
        <strain evidence="4 5">DSM 25239</strain>
    </source>
</reference>
<dbReference type="GO" id="GO:0016020">
    <property type="term" value="C:membrane"/>
    <property type="evidence" value="ECO:0007669"/>
    <property type="project" value="InterPro"/>
</dbReference>
<evidence type="ECO:0000256" key="1">
    <source>
        <dbReference type="ARBA" id="ARBA00005278"/>
    </source>
</evidence>
<evidence type="ECO:0000256" key="2">
    <source>
        <dbReference type="ARBA" id="ARBA00023136"/>
    </source>
</evidence>
<organism evidence="4 5">
    <name type="scientific">Cohnella xylanilytica</name>
    <dbReference type="NCBI Taxonomy" id="557555"/>
    <lineage>
        <taxon>Bacteria</taxon>
        <taxon>Bacillati</taxon>
        <taxon>Bacillota</taxon>
        <taxon>Bacilli</taxon>
        <taxon>Bacillales</taxon>
        <taxon>Paenibacillaceae</taxon>
        <taxon>Cohnella</taxon>
    </lineage>
</organism>
<sequence>MESLLEELKRKLGSDADWYCENDELSGEPVTLLGLGSLIDVFETKESIRKYLTSAPGRERPENRFLGFSEEARTAEEAIEAILSGKLLVFRARTGECWIAEPVAKPLMRQIGTPNIENVVPGPVAAFTEDIRSNIGIARQYLQSGNLRVEMKAIGAAHRIDVAVLYVEGRADTVFLGKLNERLQEGKNGDVSTLQGLIRVLGFPMRSIVSRLQSTELPAEAVGALKKGRVVLFVDRMPYALVLPTQLWDLFALESDLNFPRPIMYALRALRLIGALITILLPALYVALVAVNPEALRIQLALSVAQSREGVPYPALLETLLLLLIIELILEGSIRLPKSVGPTITMVGGIVLGQAVVTAKLVSNLLIIILAATTIANSAIAGFQNSYTIRSLKYVTLLLAAVFGVLGIFAGFLLICAYFASQHTYGVSYVQLRFAKDELPHG</sequence>
<accession>A0A841U2D7</accession>
<dbReference type="GO" id="GO:0009847">
    <property type="term" value="P:spore germination"/>
    <property type="evidence" value="ECO:0007669"/>
    <property type="project" value="InterPro"/>
</dbReference>
<name>A0A841U2D7_9BACL</name>
<keyword evidence="3" id="KW-1133">Transmembrane helix</keyword>
<dbReference type="InterPro" id="IPR050768">
    <property type="entry name" value="UPF0353/GerABKA_families"/>
</dbReference>
<protein>
    <submittedName>
        <fullName evidence="4">Spore germination protein</fullName>
    </submittedName>
</protein>
<keyword evidence="5" id="KW-1185">Reference proteome</keyword>
<comment type="caution">
    <text evidence="4">The sequence shown here is derived from an EMBL/GenBank/DDBJ whole genome shotgun (WGS) entry which is preliminary data.</text>
</comment>
<feature type="transmembrane region" description="Helical" evidence="3">
    <location>
        <begin position="269"/>
        <end position="291"/>
    </location>
</feature>
<dbReference type="InterPro" id="IPR004995">
    <property type="entry name" value="Spore_Ger"/>
</dbReference>
<dbReference type="Pfam" id="PF03323">
    <property type="entry name" value="GerA"/>
    <property type="match status" value="1"/>
</dbReference>
<dbReference type="PANTHER" id="PTHR22550:SF5">
    <property type="entry name" value="LEUCINE ZIPPER PROTEIN 4"/>
    <property type="match status" value="1"/>
</dbReference>
<feature type="transmembrane region" description="Helical" evidence="3">
    <location>
        <begin position="395"/>
        <end position="420"/>
    </location>
</feature>
<feature type="transmembrane region" description="Helical" evidence="3">
    <location>
        <begin position="365"/>
        <end position="383"/>
    </location>
</feature>
<evidence type="ECO:0000313" key="5">
    <source>
        <dbReference type="Proteomes" id="UP000553776"/>
    </source>
</evidence>
<proteinExistence type="inferred from homology"/>
<dbReference type="AlphaFoldDB" id="A0A841U2D7"/>
<keyword evidence="2 3" id="KW-0472">Membrane</keyword>